<dbReference type="Pfam" id="PF18962">
    <property type="entry name" value="Por_Secre_tail"/>
    <property type="match status" value="1"/>
</dbReference>
<protein>
    <submittedName>
        <fullName evidence="4">T9SS type A sorting domain-containing protein</fullName>
    </submittedName>
</protein>
<keyword evidence="5" id="KW-1185">Reference proteome</keyword>
<organism evidence="4 5">
    <name type="scientific">Acidiluteibacter ferrifornacis</name>
    <dbReference type="NCBI Taxonomy" id="2692424"/>
    <lineage>
        <taxon>Bacteria</taxon>
        <taxon>Pseudomonadati</taxon>
        <taxon>Bacteroidota</taxon>
        <taxon>Flavobacteriia</taxon>
        <taxon>Flavobacteriales</taxon>
        <taxon>Cryomorphaceae</taxon>
        <taxon>Acidiluteibacter</taxon>
    </lineage>
</organism>
<evidence type="ECO:0000259" key="3">
    <source>
        <dbReference type="Pfam" id="PF18962"/>
    </source>
</evidence>
<keyword evidence="1 2" id="KW-0732">Signal</keyword>
<proteinExistence type="predicted"/>
<dbReference type="InterPro" id="IPR026444">
    <property type="entry name" value="Secre_tail"/>
</dbReference>
<dbReference type="NCBIfam" id="TIGR04183">
    <property type="entry name" value="Por_Secre_tail"/>
    <property type="match status" value="1"/>
</dbReference>
<evidence type="ECO:0000256" key="1">
    <source>
        <dbReference type="ARBA" id="ARBA00022729"/>
    </source>
</evidence>
<comment type="caution">
    <text evidence="4">The sequence shown here is derived from an EMBL/GenBank/DDBJ whole genome shotgun (WGS) entry which is preliminary data.</text>
</comment>
<name>A0A6N9NLR4_9FLAO</name>
<feature type="chain" id="PRO_5026749240" evidence="2">
    <location>
        <begin position="29"/>
        <end position="516"/>
    </location>
</feature>
<reference evidence="4 5" key="1">
    <citation type="submission" date="2019-12" db="EMBL/GenBank/DDBJ databases">
        <authorList>
            <person name="Zhao J."/>
        </authorList>
    </citation>
    <scope>NUCLEOTIDE SEQUENCE [LARGE SCALE GENOMIC DNA]</scope>
    <source>
        <strain evidence="4 5">S-15</strain>
    </source>
</reference>
<dbReference type="Proteomes" id="UP000470771">
    <property type="component" value="Unassembled WGS sequence"/>
</dbReference>
<evidence type="ECO:0000313" key="5">
    <source>
        <dbReference type="Proteomes" id="UP000470771"/>
    </source>
</evidence>
<dbReference type="RefSeq" id="WP_160633012.1">
    <property type="nucleotide sequence ID" value="NZ_WWNE01000006.1"/>
</dbReference>
<feature type="signal peptide" evidence="2">
    <location>
        <begin position="1"/>
        <end position="28"/>
    </location>
</feature>
<gene>
    <name evidence="4" type="ORF">GQN54_08040</name>
</gene>
<sequence>MKYFKLNIILSKALLGALFLLVSFNTSAQISIRDHVFPTNFDSIGIRTIFQRDYIDYDDSTLIYSQVNAGSNNVAESIVFYWINKNDLSIRDSNVTWQKDSTEKYIVRSGFPVSILSQFVVDQKYTNNRIYVESYVDSNSTLNLEVRNSTQAFKADSNVLFTLSLEKQELTSIPYLYDNSFYLYTVYNTIDSAFLYRYDMRGNLLKKKVLTFNFSDPTILIFPFAYGPTQVSPVNDSLLIYGNNASEIQFVNRFTLDKVKTIQMDDTQELNLAVNEGWVSMRPRGFLMDSTTVTFFGDLNKSTAIGNPDFWQYYRATIDWNGNILNKIHLGNTTIDNRSTYYVKANNNEYFSGSSPYASTPPFAAEYRQLLVFKVSGQSRDSLFIYGQKNHVSSRLIVDSNEDIFVLSYFSNAWSDNKVFSVITKIPSQLLVSIRENEIATSINVYPNPTTDYLKIVHSSNSLGYIIYNMKGQQIRNGNLGSDKQVNVHSLSTGTYFLSLIDNGKPLSRATVFIKE</sequence>
<feature type="domain" description="Secretion system C-terminal sorting" evidence="3">
    <location>
        <begin position="445"/>
        <end position="504"/>
    </location>
</feature>
<dbReference type="EMBL" id="WWNE01000006">
    <property type="protein sequence ID" value="NBG66067.1"/>
    <property type="molecule type" value="Genomic_DNA"/>
</dbReference>
<accession>A0A6N9NLR4</accession>
<dbReference type="AlphaFoldDB" id="A0A6N9NLR4"/>
<evidence type="ECO:0000313" key="4">
    <source>
        <dbReference type="EMBL" id="NBG66067.1"/>
    </source>
</evidence>
<evidence type="ECO:0000256" key="2">
    <source>
        <dbReference type="SAM" id="SignalP"/>
    </source>
</evidence>